<keyword evidence="2" id="KW-1185">Reference proteome</keyword>
<sequence>MRVIQIEIISDAICPWCYIGYRTLQKAIKLYQKTYPGGSQTVFDITWKPYFLDQVPRESELIQDRMLRRMNPEMVHGAQTRLKRVGKSVGIDFKFGGCIGSTRKAHQLLYLARRESSELQCQLSEILFHYQFEKEADISQSDVLVEAAIQAGIPEEKVQGWLASDEGMKETEEEASNIRESGIVGVPHFIIGGTEHLKGAEDIEELFQAFITVSERK</sequence>
<name>A0ACC3AT90_9EURO</name>
<reference evidence="1 2" key="1">
    <citation type="journal article" date="2023" name="ACS Omega">
        <title>Identification of the Neoaspergillic Acid Biosynthesis Gene Cluster by Establishing an In Vitro CRISPR-Ribonucleoprotein Genetic System in Aspergillus melleus.</title>
        <authorList>
            <person name="Yuan B."/>
            <person name="Grau M.F."/>
            <person name="Murata R.M."/>
            <person name="Torok T."/>
            <person name="Venkateswaran K."/>
            <person name="Stajich J.E."/>
            <person name="Wang C.C.C."/>
        </authorList>
    </citation>
    <scope>NUCLEOTIDE SEQUENCE [LARGE SCALE GENOMIC DNA]</scope>
    <source>
        <strain evidence="1 2">IMV 1140</strain>
    </source>
</reference>
<accession>A0ACC3AT90</accession>
<evidence type="ECO:0000313" key="1">
    <source>
        <dbReference type="EMBL" id="KAK1141055.1"/>
    </source>
</evidence>
<protein>
    <submittedName>
        <fullName evidence="1">Uncharacterized protein</fullName>
    </submittedName>
</protein>
<dbReference type="Proteomes" id="UP001177260">
    <property type="component" value="Unassembled WGS sequence"/>
</dbReference>
<organism evidence="1 2">
    <name type="scientific">Aspergillus melleus</name>
    <dbReference type="NCBI Taxonomy" id="138277"/>
    <lineage>
        <taxon>Eukaryota</taxon>
        <taxon>Fungi</taxon>
        <taxon>Dikarya</taxon>
        <taxon>Ascomycota</taxon>
        <taxon>Pezizomycotina</taxon>
        <taxon>Eurotiomycetes</taxon>
        <taxon>Eurotiomycetidae</taxon>
        <taxon>Eurotiales</taxon>
        <taxon>Aspergillaceae</taxon>
        <taxon>Aspergillus</taxon>
        <taxon>Aspergillus subgen. Circumdati</taxon>
    </lineage>
</organism>
<dbReference type="EMBL" id="JAOPJF010000070">
    <property type="protein sequence ID" value="KAK1141055.1"/>
    <property type="molecule type" value="Genomic_DNA"/>
</dbReference>
<evidence type="ECO:0000313" key="2">
    <source>
        <dbReference type="Proteomes" id="UP001177260"/>
    </source>
</evidence>
<gene>
    <name evidence="1" type="ORF">N8T08_009628</name>
</gene>
<proteinExistence type="predicted"/>
<comment type="caution">
    <text evidence="1">The sequence shown here is derived from an EMBL/GenBank/DDBJ whole genome shotgun (WGS) entry which is preliminary data.</text>
</comment>